<proteinExistence type="predicted"/>
<name>A0A8H5JUF5_9HYPO</name>
<sequence>MRRVLGPISNSAWLNMSMMIGWCLHRYETDRSIPLQRHWDDADEERAARLEVWGLPQFALLVLLGVPFRESRHMDYLAIRQWTEDEQMRLEMIHGLGGVQSFGGEQQSGPSQEGAFDSVASGIDVHHQSAVNPFQAEAVHSVGSDTGALYRGTEAPYRLLENVLVPLVMAHVSGGIEDEDFEPAHQGSPPQNGNKRPRETEEDTSEEIQGPGRDSSTTLGIGNAHQAIKNEIKELQASIKEILEILEDSDLDSGASVTSRSSLEG</sequence>
<evidence type="ECO:0000313" key="2">
    <source>
        <dbReference type="EMBL" id="KAF5562034.1"/>
    </source>
</evidence>
<gene>
    <name evidence="2" type="ORF">FNAPI_3369</name>
</gene>
<feature type="region of interest" description="Disordered" evidence="1">
    <location>
        <begin position="178"/>
        <end position="222"/>
    </location>
</feature>
<accession>A0A8H5JUF5</accession>
<dbReference type="Proteomes" id="UP000574317">
    <property type="component" value="Unassembled WGS sequence"/>
</dbReference>
<organism evidence="2 3">
    <name type="scientific">Fusarium napiforme</name>
    <dbReference type="NCBI Taxonomy" id="42672"/>
    <lineage>
        <taxon>Eukaryota</taxon>
        <taxon>Fungi</taxon>
        <taxon>Dikarya</taxon>
        <taxon>Ascomycota</taxon>
        <taxon>Pezizomycotina</taxon>
        <taxon>Sordariomycetes</taxon>
        <taxon>Hypocreomycetidae</taxon>
        <taxon>Hypocreales</taxon>
        <taxon>Nectriaceae</taxon>
        <taxon>Fusarium</taxon>
        <taxon>Fusarium fujikuroi species complex</taxon>
    </lineage>
</organism>
<keyword evidence="3" id="KW-1185">Reference proteome</keyword>
<comment type="caution">
    <text evidence="2">The sequence shown here is derived from an EMBL/GenBank/DDBJ whole genome shotgun (WGS) entry which is preliminary data.</text>
</comment>
<protein>
    <submittedName>
        <fullName evidence="2">Uncharacterized protein</fullName>
    </submittedName>
</protein>
<evidence type="ECO:0000313" key="3">
    <source>
        <dbReference type="Proteomes" id="UP000574317"/>
    </source>
</evidence>
<dbReference type="AlphaFoldDB" id="A0A8H5JUF5"/>
<evidence type="ECO:0000256" key="1">
    <source>
        <dbReference type="SAM" id="MobiDB-lite"/>
    </source>
</evidence>
<dbReference type="EMBL" id="JAAOAO010000120">
    <property type="protein sequence ID" value="KAF5562034.1"/>
    <property type="molecule type" value="Genomic_DNA"/>
</dbReference>
<reference evidence="2 3" key="1">
    <citation type="submission" date="2020-05" db="EMBL/GenBank/DDBJ databases">
        <title>Identification and distribution of gene clusters putatively required for synthesis of sphingolipid metabolism inhibitors in phylogenetically diverse species of the filamentous fungus Fusarium.</title>
        <authorList>
            <person name="Kim H.-S."/>
            <person name="Busman M."/>
            <person name="Brown D.W."/>
            <person name="Divon H."/>
            <person name="Uhlig S."/>
            <person name="Proctor R.H."/>
        </authorList>
    </citation>
    <scope>NUCLEOTIDE SEQUENCE [LARGE SCALE GENOMIC DNA]</scope>
    <source>
        <strain evidence="2 3">NRRL 25196</strain>
    </source>
</reference>